<dbReference type="InterPro" id="IPR012337">
    <property type="entry name" value="RNaseH-like_sf"/>
</dbReference>
<keyword evidence="1" id="KW-0808">Transferase</keyword>
<dbReference type="InterPro" id="IPR001584">
    <property type="entry name" value="Integrase_cat-core"/>
</dbReference>
<dbReference type="InterPro" id="IPR043502">
    <property type="entry name" value="DNA/RNA_pol_sf"/>
</dbReference>
<evidence type="ECO:0000256" key="2">
    <source>
        <dbReference type="ARBA" id="ARBA00022695"/>
    </source>
</evidence>
<evidence type="ECO:0000256" key="4">
    <source>
        <dbReference type="ARBA" id="ARBA00022759"/>
    </source>
</evidence>
<dbReference type="GO" id="GO:0015074">
    <property type="term" value="P:DNA integration"/>
    <property type="evidence" value="ECO:0007669"/>
    <property type="project" value="InterPro"/>
</dbReference>
<accession>A0A438FCK2</accession>
<dbReference type="InterPro" id="IPR056924">
    <property type="entry name" value="SH3_Tf2-1"/>
</dbReference>
<gene>
    <name evidence="9" type="primary">TY3B-I_323</name>
    <name evidence="9" type="ORF">CK203_117623</name>
</gene>
<dbReference type="InterPro" id="IPR043128">
    <property type="entry name" value="Rev_trsase/Diguanyl_cyclase"/>
</dbReference>
<feature type="compositionally biased region" description="Basic and acidic residues" evidence="7">
    <location>
        <begin position="811"/>
        <end position="824"/>
    </location>
</feature>
<dbReference type="Gene3D" id="3.30.70.270">
    <property type="match status" value="1"/>
</dbReference>
<dbReference type="Pfam" id="PF24626">
    <property type="entry name" value="SH3_Tf2-1"/>
    <property type="match status" value="1"/>
</dbReference>
<dbReference type="AlphaFoldDB" id="A0A438FCK2"/>
<dbReference type="Pfam" id="PF17917">
    <property type="entry name" value="RT_RNaseH"/>
    <property type="match status" value="1"/>
</dbReference>
<dbReference type="EMBL" id="QGNW01001037">
    <property type="protein sequence ID" value="RVW57708.1"/>
    <property type="molecule type" value="Genomic_DNA"/>
</dbReference>
<reference evidence="9 10" key="1">
    <citation type="journal article" date="2018" name="PLoS Genet.">
        <title>Population sequencing reveals clonal diversity and ancestral inbreeding in the grapevine cultivar Chardonnay.</title>
        <authorList>
            <person name="Roach M.J."/>
            <person name="Johnson D.L."/>
            <person name="Bohlmann J."/>
            <person name="van Vuuren H.J."/>
            <person name="Jones S.J."/>
            <person name="Pretorius I.S."/>
            <person name="Schmidt S.A."/>
            <person name="Borneman A.R."/>
        </authorList>
    </citation>
    <scope>NUCLEOTIDE SEQUENCE [LARGE SCALE GENOMIC DNA]</scope>
    <source>
        <strain evidence="10">cv. Chardonnay</strain>
        <tissue evidence="9">Leaf</tissue>
    </source>
</reference>
<feature type="domain" description="Integrase catalytic" evidence="8">
    <location>
        <begin position="698"/>
        <end position="883"/>
    </location>
</feature>
<keyword evidence="3" id="KW-0540">Nuclease</keyword>
<dbReference type="Gene3D" id="3.10.10.10">
    <property type="entry name" value="HIV Type 1 Reverse Transcriptase, subunit A, domain 1"/>
    <property type="match status" value="1"/>
</dbReference>
<keyword evidence="2" id="KW-0548">Nucleotidyltransferase</keyword>
<dbReference type="SUPFAM" id="SSF56672">
    <property type="entry name" value="DNA/RNA polymerases"/>
    <property type="match status" value="1"/>
</dbReference>
<dbReference type="Gene3D" id="3.30.420.10">
    <property type="entry name" value="Ribonuclease H-like superfamily/Ribonuclease H"/>
    <property type="match status" value="1"/>
</dbReference>
<evidence type="ECO:0000313" key="9">
    <source>
        <dbReference type="EMBL" id="RVW57708.1"/>
    </source>
</evidence>
<name>A0A438FCK2_VITVI</name>
<keyword evidence="4" id="KW-0255">Endonuclease</keyword>
<dbReference type="PANTHER" id="PTHR35046:SF9">
    <property type="entry name" value="RNA-DIRECTED DNA POLYMERASE"/>
    <property type="match status" value="1"/>
</dbReference>
<dbReference type="GO" id="GO:0003676">
    <property type="term" value="F:nucleic acid binding"/>
    <property type="evidence" value="ECO:0007669"/>
    <property type="project" value="InterPro"/>
</dbReference>
<proteinExistence type="predicted"/>
<evidence type="ECO:0000259" key="8">
    <source>
        <dbReference type="PROSITE" id="PS50994"/>
    </source>
</evidence>
<dbReference type="SUPFAM" id="SSF53098">
    <property type="entry name" value="Ribonuclease H-like"/>
    <property type="match status" value="1"/>
</dbReference>
<keyword evidence="6" id="KW-0695">RNA-directed DNA polymerase</keyword>
<organism evidence="9 10">
    <name type="scientific">Vitis vinifera</name>
    <name type="common">Grape</name>
    <dbReference type="NCBI Taxonomy" id="29760"/>
    <lineage>
        <taxon>Eukaryota</taxon>
        <taxon>Viridiplantae</taxon>
        <taxon>Streptophyta</taxon>
        <taxon>Embryophyta</taxon>
        <taxon>Tracheophyta</taxon>
        <taxon>Spermatophyta</taxon>
        <taxon>Magnoliopsida</taxon>
        <taxon>eudicotyledons</taxon>
        <taxon>Gunneridae</taxon>
        <taxon>Pentapetalae</taxon>
        <taxon>rosids</taxon>
        <taxon>Vitales</taxon>
        <taxon>Vitaceae</taxon>
        <taxon>Viteae</taxon>
        <taxon>Vitis</taxon>
    </lineage>
</organism>
<dbReference type="Pfam" id="PF00078">
    <property type="entry name" value="RVT_1"/>
    <property type="match status" value="1"/>
</dbReference>
<evidence type="ECO:0000256" key="3">
    <source>
        <dbReference type="ARBA" id="ARBA00022722"/>
    </source>
</evidence>
<dbReference type="GO" id="GO:0003964">
    <property type="term" value="F:RNA-directed DNA polymerase activity"/>
    <property type="evidence" value="ECO:0007669"/>
    <property type="project" value="UniProtKB-KW"/>
</dbReference>
<dbReference type="PANTHER" id="PTHR35046">
    <property type="entry name" value="ZINC KNUCKLE (CCHC-TYPE) FAMILY PROTEIN"/>
    <property type="match status" value="1"/>
</dbReference>
<evidence type="ECO:0000256" key="5">
    <source>
        <dbReference type="ARBA" id="ARBA00022801"/>
    </source>
</evidence>
<dbReference type="Pfam" id="PF17921">
    <property type="entry name" value="Integrase_H2C2"/>
    <property type="match status" value="1"/>
</dbReference>
<protein>
    <submittedName>
        <fullName evidence="9">Transposon Ty3-I Gag-Pol polyprotein</fullName>
    </submittedName>
</protein>
<sequence length="883" mass="102626">MYVVFNDIRDRMDRQDVVIASLREEHTQRAPNARRQGRRVCVDDSDVYHEDEFEDEEDQASLNHEGRFAPRGERRGRGFRRAPRWQDGTDRNLGNIKMKIPSFQGKNDPKVYLERRNYERPIETWEEMKATMRRRFVPSHYYRDLYQKLQSLTQGYRSMDDYHKEMEIAMIRANVEEDREATMARFLNGLRDIANVVELQHYVELEDMVHMAIKVEQQLKRKGTWSFQNPGSSASWRPNGRKNEGVVFKSKIEPPKRRDEAPNINKGRIASQCPNKRTMITRVDGEVETESEEDDDQMASLEDACDDNVEYPMEGESLVARRPLSAQVKEDDMEQQRENIFHTSATSTIRPWQFDRKEYEDVFPNDVPSGLPPIRGIEHQIDFVPGATIPNRLAYRSNLEETKELQRQVEELLTKGHVRESMRPCAILVLLVPKKDGTWRMCVDCRAINNITVKYRHPIPRLDDMLDELHGSCVFIKIDLKSGYHQIRMKEGDEWKTAFKTKYGLYECAKGIEVDEEKLKAIKEWPTPKSITEEKRPIAYFSEKLNGATLNYPTYDKELYALHLKGQDKLNRRHAKWVEFIETFPYVVKYKQGKENIVVNALSRSLYGACEKAAFGKFYRLDGYLFRENRLCVPNSSMCELLVHEAHGGGLMGHFGVRRTLDVLYEHFFWPKMKRDVERACARCITYRQAKSRVLPHRLYTPLLVSSASWVDISMDFVLGLPRSRNGRDSIFVVVDRFSKMAHFISCHKADDATHIANLFFREIVRLHGVPRSIVSDQDVKRFKLHPRGDGPFQVLERINDNAYKLDLPGDDSRTNPLEERGNDENQQAFKDPLHVLVGPITKARSKKIKEALNGLIQDIWADSNAGHSKLGPKEDEGVINLI</sequence>
<evidence type="ECO:0000313" key="10">
    <source>
        <dbReference type="Proteomes" id="UP000288805"/>
    </source>
</evidence>
<dbReference type="CDD" id="cd01647">
    <property type="entry name" value="RT_LTR"/>
    <property type="match status" value="1"/>
</dbReference>
<feature type="compositionally biased region" description="Basic and acidic residues" evidence="7">
    <location>
        <begin position="64"/>
        <end position="76"/>
    </location>
</feature>
<evidence type="ECO:0000256" key="6">
    <source>
        <dbReference type="ARBA" id="ARBA00022918"/>
    </source>
</evidence>
<evidence type="ECO:0000256" key="7">
    <source>
        <dbReference type="SAM" id="MobiDB-lite"/>
    </source>
</evidence>
<dbReference type="InterPro" id="IPR041588">
    <property type="entry name" value="Integrase_H2C2"/>
</dbReference>
<dbReference type="Pfam" id="PF03732">
    <property type="entry name" value="Retrotrans_gag"/>
    <property type="match status" value="1"/>
</dbReference>
<dbReference type="Gene3D" id="1.10.340.70">
    <property type="match status" value="1"/>
</dbReference>
<dbReference type="GO" id="GO:0004519">
    <property type="term" value="F:endonuclease activity"/>
    <property type="evidence" value="ECO:0007669"/>
    <property type="project" value="UniProtKB-KW"/>
</dbReference>
<dbReference type="InterPro" id="IPR036397">
    <property type="entry name" value="RNaseH_sf"/>
</dbReference>
<feature type="region of interest" description="Disordered" evidence="7">
    <location>
        <begin position="806"/>
        <end position="826"/>
    </location>
</feature>
<dbReference type="PROSITE" id="PS50994">
    <property type="entry name" value="INTEGRASE"/>
    <property type="match status" value="1"/>
</dbReference>
<dbReference type="GO" id="GO:0016787">
    <property type="term" value="F:hydrolase activity"/>
    <property type="evidence" value="ECO:0007669"/>
    <property type="project" value="UniProtKB-KW"/>
</dbReference>
<keyword evidence="5" id="KW-0378">Hydrolase</keyword>
<dbReference type="InterPro" id="IPR000477">
    <property type="entry name" value="RT_dom"/>
</dbReference>
<dbReference type="InterPro" id="IPR005162">
    <property type="entry name" value="Retrotrans_gag_dom"/>
</dbReference>
<comment type="caution">
    <text evidence="9">The sequence shown here is derived from an EMBL/GenBank/DDBJ whole genome shotgun (WGS) entry which is preliminary data.</text>
</comment>
<evidence type="ECO:0000256" key="1">
    <source>
        <dbReference type="ARBA" id="ARBA00022679"/>
    </source>
</evidence>
<dbReference type="InterPro" id="IPR041373">
    <property type="entry name" value="RT_RNaseH"/>
</dbReference>
<dbReference type="Proteomes" id="UP000288805">
    <property type="component" value="Unassembled WGS sequence"/>
</dbReference>
<feature type="region of interest" description="Disordered" evidence="7">
    <location>
        <begin position="52"/>
        <end position="77"/>
    </location>
</feature>